<proteinExistence type="inferred from homology"/>
<evidence type="ECO:0000256" key="7">
    <source>
        <dbReference type="ARBA" id="ARBA00022833"/>
    </source>
</evidence>
<keyword evidence="7" id="KW-0862">Zinc</keyword>
<feature type="region of interest" description="Disordered" evidence="13">
    <location>
        <begin position="125"/>
        <end position="176"/>
    </location>
</feature>
<comment type="similarity">
    <text evidence="2 12">Belongs to the MYST (SAS/MOZ) family.</text>
</comment>
<dbReference type="InterPro" id="IPR002717">
    <property type="entry name" value="HAT_MYST-type"/>
</dbReference>
<feature type="domain" description="MYST-type HAT" evidence="14">
    <location>
        <begin position="180"/>
        <end position="467"/>
    </location>
</feature>
<dbReference type="InterPro" id="IPR016181">
    <property type="entry name" value="Acyl_CoA_acyltransferase"/>
</dbReference>
<dbReference type="SUPFAM" id="SSF54160">
    <property type="entry name" value="Chromo domain-like"/>
    <property type="match status" value="1"/>
</dbReference>
<keyword evidence="4" id="KW-0808">Transferase</keyword>
<dbReference type="Gene3D" id="3.30.60.60">
    <property type="entry name" value="N-acetyl transferase-like"/>
    <property type="match status" value="1"/>
</dbReference>
<dbReference type="InterPro" id="IPR040706">
    <property type="entry name" value="Zf-MYST"/>
</dbReference>
<dbReference type="InterPro" id="IPR050603">
    <property type="entry name" value="MYST_HAT"/>
</dbReference>
<dbReference type="Gene3D" id="2.30.30.140">
    <property type="match status" value="1"/>
</dbReference>
<dbReference type="GO" id="GO:0003682">
    <property type="term" value="F:chromatin binding"/>
    <property type="evidence" value="ECO:0007669"/>
    <property type="project" value="TreeGrafter"/>
</dbReference>
<evidence type="ECO:0000256" key="13">
    <source>
        <dbReference type="SAM" id="MobiDB-lite"/>
    </source>
</evidence>
<dbReference type="Pfam" id="PF11717">
    <property type="entry name" value="Tudor-knot"/>
    <property type="match status" value="1"/>
</dbReference>
<evidence type="ECO:0000256" key="11">
    <source>
        <dbReference type="PIRSR" id="PIRSR602717-51"/>
    </source>
</evidence>
<dbReference type="GO" id="GO:0005634">
    <property type="term" value="C:nucleus"/>
    <property type="evidence" value="ECO:0007669"/>
    <property type="project" value="UniProtKB-SubCell"/>
</dbReference>
<protein>
    <recommendedName>
        <fullName evidence="3 12">Histone acetyltransferase</fullName>
        <ecNumber evidence="3 12">2.3.1.48</ecNumber>
    </recommendedName>
</protein>
<dbReference type="GO" id="GO:0003712">
    <property type="term" value="F:transcription coregulator activity"/>
    <property type="evidence" value="ECO:0007669"/>
    <property type="project" value="TreeGrafter"/>
</dbReference>
<sequence>MRQDGKSHSSSKAAATKGEGAPSKSGAQKRDHAQMTKEKEAATLSAAWPVNTYVLVHLPTPTGHGGCPKDSLRRAKIMHARVRADLPEDQAKSPSDFDYYLHISKVNRRLDDWFKFDKMLPYDANKDPLHPKHPIPQPSKKPKPNPKQDGKGGGESGDDTDESGHEGMDRASLAQHKQVTKLKTVQRILIGKHELTTWYFSPFPKEFCNRDMIYFCEFCLSFFRFPVELEHHMKRCRMRHPPGDEVYRDTITVGGGGGRGGTERTLSMWEVDGFLARTWCENLCFLAKLFLDHKTLAFDTAPFLFYVLCELDDTGSHIVGYFSKEKESKEGYNLACILTLPHHQRKGYGKFLIEFSYLLSRKEEKPGSPEKPLSDLGRTSYNSWWTWRLLTLLRSLGSRDSVTLEELSAQTGMIIGDIENTLKAIDCLKYTGGRYILALPPKLVDFHLRQVGRPTIPVDPNKLHWSPFRYAEVLGNAGAAGVI</sequence>
<comment type="catalytic activity">
    <reaction evidence="12">
        <text>L-lysyl-[protein] + acetyl-CoA = N(6)-acetyl-L-lysyl-[protein] + CoA + H(+)</text>
        <dbReference type="Rhea" id="RHEA:45948"/>
        <dbReference type="Rhea" id="RHEA-COMP:9752"/>
        <dbReference type="Rhea" id="RHEA-COMP:10731"/>
        <dbReference type="ChEBI" id="CHEBI:15378"/>
        <dbReference type="ChEBI" id="CHEBI:29969"/>
        <dbReference type="ChEBI" id="CHEBI:57287"/>
        <dbReference type="ChEBI" id="CHEBI:57288"/>
        <dbReference type="ChEBI" id="CHEBI:61930"/>
        <dbReference type="EC" id="2.3.1.48"/>
    </reaction>
</comment>
<name>A0A0G4I3I3_9ALVE</name>
<dbReference type="FunFam" id="3.30.60.60:FF:000001">
    <property type="entry name" value="Histone acetyltransferase"/>
    <property type="match status" value="1"/>
</dbReference>
<dbReference type="GO" id="GO:0000785">
    <property type="term" value="C:chromatin"/>
    <property type="evidence" value="ECO:0007669"/>
    <property type="project" value="TreeGrafter"/>
</dbReference>
<evidence type="ECO:0000256" key="6">
    <source>
        <dbReference type="ARBA" id="ARBA00022771"/>
    </source>
</evidence>
<gene>
    <name evidence="15" type="ORF">Cvel_1754</name>
</gene>
<evidence type="ECO:0000256" key="9">
    <source>
        <dbReference type="ARBA" id="ARBA00022990"/>
    </source>
</evidence>
<feature type="compositionally biased region" description="Basic and acidic residues" evidence="13">
    <location>
        <begin position="28"/>
        <end position="41"/>
    </location>
</feature>
<dbReference type="GO" id="GO:0008270">
    <property type="term" value="F:zinc ion binding"/>
    <property type="evidence" value="ECO:0007669"/>
    <property type="project" value="UniProtKB-KW"/>
</dbReference>
<dbReference type="CDD" id="cd04301">
    <property type="entry name" value="NAT_SF"/>
    <property type="match status" value="1"/>
</dbReference>
<evidence type="ECO:0000259" key="14">
    <source>
        <dbReference type="PROSITE" id="PS51726"/>
    </source>
</evidence>
<evidence type="ECO:0000256" key="1">
    <source>
        <dbReference type="ARBA" id="ARBA00004123"/>
    </source>
</evidence>
<evidence type="ECO:0000256" key="10">
    <source>
        <dbReference type="ARBA" id="ARBA00023242"/>
    </source>
</evidence>
<feature type="compositionally biased region" description="Low complexity" evidence="13">
    <location>
        <begin position="8"/>
        <end position="17"/>
    </location>
</feature>
<evidence type="ECO:0000256" key="5">
    <source>
        <dbReference type="ARBA" id="ARBA00022723"/>
    </source>
</evidence>
<dbReference type="Pfam" id="PF17772">
    <property type="entry name" value="zf-MYST"/>
    <property type="match status" value="1"/>
</dbReference>
<dbReference type="FunFam" id="3.40.630.30:FF:000002">
    <property type="entry name" value="Histone acetyltransferase"/>
    <property type="match status" value="1"/>
</dbReference>
<dbReference type="GO" id="GO:0006357">
    <property type="term" value="P:regulation of transcription by RNA polymerase II"/>
    <property type="evidence" value="ECO:0007669"/>
    <property type="project" value="TreeGrafter"/>
</dbReference>
<dbReference type="SUPFAM" id="SSF55729">
    <property type="entry name" value="Acyl-CoA N-acyltransferases (Nat)"/>
    <property type="match status" value="1"/>
</dbReference>
<keyword evidence="5" id="KW-0479">Metal-binding</keyword>
<dbReference type="PhylomeDB" id="A0A0G4I3I3"/>
<accession>A0A0G4I3I3</accession>
<dbReference type="InterPro" id="IPR025995">
    <property type="entry name" value="Tudor-knot"/>
</dbReference>
<feature type="region of interest" description="Disordered" evidence="13">
    <location>
        <begin position="1"/>
        <end position="42"/>
    </location>
</feature>
<evidence type="ECO:0000256" key="4">
    <source>
        <dbReference type="ARBA" id="ARBA00022679"/>
    </source>
</evidence>
<dbReference type="InterPro" id="IPR036388">
    <property type="entry name" value="WH-like_DNA-bd_sf"/>
</dbReference>
<feature type="active site" description="Proton donor/acceptor" evidence="11">
    <location>
        <position position="370"/>
    </location>
</feature>
<dbReference type="EC" id="2.3.1.48" evidence="3 12"/>
<keyword evidence="6" id="KW-0863">Zinc-finger</keyword>
<dbReference type="InterPro" id="IPR016197">
    <property type="entry name" value="Chromo-like_dom_sf"/>
</dbReference>
<dbReference type="PROSITE" id="PS51726">
    <property type="entry name" value="MYST_HAT"/>
    <property type="match status" value="1"/>
</dbReference>
<dbReference type="AlphaFoldDB" id="A0A0G4I3I3"/>
<evidence type="ECO:0000256" key="3">
    <source>
        <dbReference type="ARBA" id="ARBA00013184"/>
    </source>
</evidence>
<dbReference type="VEuPathDB" id="CryptoDB:Cvel_1754"/>
<reference evidence="15" key="1">
    <citation type="submission" date="2014-11" db="EMBL/GenBank/DDBJ databases">
        <authorList>
            <person name="Otto D Thomas"/>
            <person name="Naeem Raeece"/>
        </authorList>
    </citation>
    <scope>NUCLEOTIDE SEQUENCE</scope>
</reference>
<evidence type="ECO:0000256" key="12">
    <source>
        <dbReference type="RuleBase" id="RU361211"/>
    </source>
</evidence>
<dbReference type="Gene3D" id="3.40.630.30">
    <property type="match status" value="1"/>
</dbReference>
<dbReference type="Gene3D" id="1.10.10.10">
    <property type="entry name" value="Winged helix-like DNA-binding domain superfamily/Winged helix DNA-binding domain"/>
    <property type="match status" value="1"/>
</dbReference>
<keyword evidence="8" id="KW-0156">Chromatin regulator</keyword>
<dbReference type="EMBL" id="CDMZ01004971">
    <property type="protein sequence ID" value="CEM51534.1"/>
    <property type="molecule type" value="Genomic_DNA"/>
</dbReference>
<dbReference type="PANTHER" id="PTHR10615:SF161">
    <property type="entry name" value="HISTONE ACETYLTRANSFERASE KAT7"/>
    <property type="match status" value="1"/>
</dbReference>
<keyword evidence="10 12" id="KW-0539">Nucleus</keyword>
<dbReference type="PANTHER" id="PTHR10615">
    <property type="entry name" value="HISTONE ACETYLTRANSFERASE"/>
    <property type="match status" value="1"/>
</dbReference>
<organism evidence="15">
    <name type="scientific">Chromera velia CCMP2878</name>
    <dbReference type="NCBI Taxonomy" id="1169474"/>
    <lineage>
        <taxon>Eukaryota</taxon>
        <taxon>Sar</taxon>
        <taxon>Alveolata</taxon>
        <taxon>Colpodellida</taxon>
        <taxon>Chromeraceae</taxon>
        <taxon>Chromera</taxon>
    </lineage>
</organism>
<keyword evidence="9" id="KW-0007">Acetylation</keyword>
<evidence type="ECO:0000256" key="2">
    <source>
        <dbReference type="ARBA" id="ARBA00010107"/>
    </source>
</evidence>
<dbReference type="Pfam" id="PF01853">
    <property type="entry name" value="MOZ_SAS"/>
    <property type="match status" value="1"/>
</dbReference>
<evidence type="ECO:0000313" key="15">
    <source>
        <dbReference type="EMBL" id="CEM51534.1"/>
    </source>
</evidence>
<comment type="subcellular location">
    <subcellularLocation>
        <location evidence="1 12">Nucleus</location>
    </subcellularLocation>
</comment>
<dbReference type="GO" id="GO:0004402">
    <property type="term" value="F:histone acetyltransferase activity"/>
    <property type="evidence" value="ECO:0007669"/>
    <property type="project" value="InterPro"/>
</dbReference>
<evidence type="ECO:0000256" key="8">
    <source>
        <dbReference type="ARBA" id="ARBA00022853"/>
    </source>
</evidence>